<dbReference type="STRING" id="93625.A0A409WJ58"/>
<feature type="region of interest" description="Disordered" evidence="1">
    <location>
        <begin position="43"/>
        <end position="70"/>
    </location>
</feature>
<keyword evidence="3" id="KW-1185">Reference proteome</keyword>
<organism evidence="2 3">
    <name type="scientific">Psilocybe cyanescens</name>
    <dbReference type="NCBI Taxonomy" id="93625"/>
    <lineage>
        <taxon>Eukaryota</taxon>
        <taxon>Fungi</taxon>
        <taxon>Dikarya</taxon>
        <taxon>Basidiomycota</taxon>
        <taxon>Agaricomycotina</taxon>
        <taxon>Agaricomycetes</taxon>
        <taxon>Agaricomycetidae</taxon>
        <taxon>Agaricales</taxon>
        <taxon>Agaricineae</taxon>
        <taxon>Strophariaceae</taxon>
        <taxon>Psilocybe</taxon>
    </lineage>
</organism>
<proteinExistence type="predicted"/>
<accession>A0A409WJ58</accession>
<feature type="region of interest" description="Disordered" evidence="1">
    <location>
        <begin position="136"/>
        <end position="171"/>
    </location>
</feature>
<evidence type="ECO:0000256" key="1">
    <source>
        <dbReference type="SAM" id="MobiDB-lite"/>
    </source>
</evidence>
<feature type="region of interest" description="Disordered" evidence="1">
    <location>
        <begin position="184"/>
        <end position="375"/>
    </location>
</feature>
<feature type="compositionally biased region" description="Low complexity" evidence="1">
    <location>
        <begin position="209"/>
        <end position="218"/>
    </location>
</feature>
<evidence type="ECO:0000313" key="3">
    <source>
        <dbReference type="Proteomes" id="UP000283269"/>
    </source>
</evidence>
<feature type="compositionally biased region" description="Polar residues" evidence="1">
    <location>
        <begin position="57"/>
        <end position="68"/>
    </location>
</feature>
<feature type="compositionally biased region" description="Low complexity" evidence="1">
    <location>
        <begin position="322"/>
        <end position="340"/>
    </location>
</feature>
<sequence length="471" mass="51578">MHHHGGPIHIFPAYTIAGKKATVVIIVVKESVIDTVMLTEIETETEGSGVTEKETTTEALENGSCQTETDAHTTEIEGHTESLYLPFDVLVLVLVVEIRGPLHGGGYHPVHLHLHTVPDLDLGLGLVVHGARLCHPRGRSRSRGRSMSVDKRPTTSIIPHSSGQQPSDTPVPALVTEIKEEVEIRIPEEDSMPKLEKPEQVVPQDLKSSLELPEPSISEETKPAIQGSSLPEQSPRPAEQTQLNPKLEEVNTEKNEVAIPASPAAKRSLKVETAEDIVSNKMDVVDSPKQTPTLSNLRTRSPSPQAPRSSNDHQRPAVTNAPPRSWSGRSPPRGPRNFPRAINLQNQPPYAIGRRDSRRSYPNPGQPTHPISTSKVEPDVKLPMIPKYDRSKMPTELAALEGELAKLRTLRLTHAHQDLTQVKGLQRALHELDMASIDLHAAEGRRRVADAQLEKAKTGSLGIDAPDIVDI</sequence>
<evidence type="ECO:0000313" key="2">
    <source>
        <dbReference type="EMBL" id="PPQ78532.1"/>
    </source>
</evidence>
<feature type="compositionally biased region" description="Polar residues" evidence="1">
    <location>
        <begin position="288"/>
        <end position="309"/>
    </location>
</feature>
<comment type="caution">
    <text evidence="2">The sequence shown here is derived from an EMBL/GenBank/DDBJ whole genome shotgun (WGS) entry which is preliminary data.</text>
</comment>
<dbReference type="AlphaFoldDB" id="A0A409WJ58"/>
<feature type="compositionally biased region" description="Polar residues" evidence="1">
    <location>
        <begin position="154"/>
        <end position="168"/>
    </location>
</feature>
<feature type="compositionally biased region" description="Basic and acidic residues" evidence="1">
    <location>
        <begin position="246"/>
        <end position="256"/>
    </location>
</feature>
<protein>
    <submittedName>
        <fullName evidence="2">Uncharacterized protein</fullName>
    </submittedName>
</protein>
<dbReference type="InParanoid" id="A0A409WJ58"/>
<reference evidence="2 3" key="1">
    <citation type="journal article" date="2018" name="Evol. Lett.">
        <title>Horizontal gene cluster transfer increased hallucinogenic mushroom diversity.</title>
        <authorList>
            <person name="Reynolds H.T."/>
            <person name="Vijayakumar V."/>
            <person name="Gluck-Thaler E."/>
            <person name="Korotkin H.B."/>
            <person name="Matheny P.B."/>
            <person name="Slot J.C."/>
        </authorList>
    </citation>
    <scope>NUCLEOTIDE SEQUENCE [LARGE SCALE GENOMIC DNA]</scope>
    <source>
        <strain evidence="2 3">2631</strain>
    </source>
</reference>
<name>A0A409WJ58_PSICY</name>
<gene>
    <name evidence="2" type="ORF">CVT25_011804</name>
</gene>
<dbReference type="Proteomes" id="UP000283269">
    <property type="component" value="Unassembled WGS sequence"/>
</dbReference>
<dbReference type="EMBL" id="NHYD01003415">
    <property type="protein sequence ID" value="PPQ78532.1"/>
    <property type="molecule type" value="Genomic_DNA"/>
</dbReference>
<dbReference type="OrthoDB" id="3269397at2759"/>
<feature type="compositionally biased region" description="Basic and acidic residues" evidence="1">
    <location>
        <begin position="184"/>
        <end position="199"/>
    </location>
</feature>